<keyword evidence="3" id="KW-1185">Reference proteome</keyword>
<name>A0ABY5SPU7_9MICO</name>
<evidence type="ECO:0000256" key="1">
    <source>
        <dbReference type="SAM" id="Phobius"/>
    </source>
</evidence>
<gene>
    <name evidence="2" type="ORF">L1F31_13245</name>
</gene>
<sequence>MRRLLTWLWLLPVPLSFALELLIGSGWLLILGNILAVAVAVPILIRTQGDRPVRTGFTGRSSVSSPPSR</sequence>
<dbReference type="Proteomes" id="UP001064879">
    <property type="component" value="Chromosome"/>
</dbReference>
<keyword evidence="1" id="KW-1133">Transmembrane helix</keyword>
<protein>
    <recommendedName>
        <fullName evidence="4">YqaE/Pmp3 family membrane protein</fullName>
    </recommendedName>
</protein>
<accession>A0ABY5SPU7</accession>
<evidence type="ECO:0000313" key="3">
    <source>
        <dbReference type="Proteomes" id="UP001064879"/>
    </source>
</evidence>
<dbReference type="EMBL" id="CP093443">
    <property type="protein sequence ID" value="UVI35076.1"/>
    <property type="molecule type" value="Genomic_DNA"/>
</dbReference>
<keyword evidence="1" id="KW-0472">Membrane</keyword>
<proteinExistence type="predicted"/>
<organism evidence="2 3">
    <name type="scientific">Brevibacterium spongiae</name>
    <dbReference type="NCBI Taxonomy" id="2909672"/>
    <lineage>
        <taxon>Bacteria</taxon>
        <taxon>Bacillati</taxon>
        <taxon>Actinomycetota</taxon>
        <taxon>Actinomycetes</taxon>
        <taxon>Micrococcales</taxon>
        <taxon>Brevibacteriaceae</taxon>
        <taxon>Brevibacterium</taxon>
    </lineage>
</organism>
<keyword evidence="1" id="KW-0812">Transmembrane</keyword>
<reference evidence="2" key="1">
    <citation type="submission" date="2022-03" db="EMBL/GenBank/DDBJ databases">
        <title>Brevibacterium spongiae sp. nov., isolated from marine sponge.</title>
        <authorList>
            <person name="Li Z."/>
            <person name="Zhang M."/>
        </authorList>
    </citation>
    <scope>NUCLEOTIDE SEQUENCE</scope>
    <source>
        <strain evidence="2">WHS-Z9</strain>
    </source>
</reference>
<evidence type="ECO:0008006" key="4">
    <source>
        <dbReference type="Google" id="ProtNLM"/>
    </source>
</evidence>
<evidence type="ECO:0000313" key="2">
    <source>
        <dbReference type="EMBL" id="UVI35076.1"/>
    </source>
</evidence>
<dbReference type="RefSeq" id="WP_265417749.1">
    <property type="nucleotide sequence ID" value="NZ_CP093443.1"/>
</dbReference>
<feature type="transmembrane region" description="Helical" evidence="1">
    <location>
        <begin position="28"/>
        <end position="45"/>
    </location>
</feature>